<dbReference type="RefSeq" id="WP_390227954.1">
    <property type="nucleotide sequence ID" value="NZ_JBHSCN010000004.1"/>
</dbReference>
<dbReference type="InterPro" id="IPR036259">
    <property type="entry name" value="MFS_trans_sf"/>
</dbReference>
<dbReference type="Proteomes" id="UP001595900">
    <property type="component" value="Unassembled WGS sequence"/>
</dbReference>
<reference evidence="9" key="1">
    <citation type="journal article" date="2019" name="Int. J. Syst. Evol. Microbiol.">
        <title>The Global Catalogue of Microorganisms (GCM) 10K type strain sequencing project: providing services to taxonomists for standard genome sequencing and annotation.</title>
        <authorList>
            <consortium name="The Broad Institute Genomics Platform"/>
            <consortium name="The Broad Institute Genome Sequencing Center for Infectious Disease"/>
            <person name="Wu L."/>
            <person name="Ma J."/>
        </authorList>
    </citation>
    <scope>NUCLEOTIDE SEQUENCE [LARGE SCALE GENOMIC DNA]</scope>
    <source>
        <strain evidence="9">CGMCC 1.10363</strain>
    </source>
</reference>
<evidence type="ECO:0000256" key="7">
    <source>
        <dbReference type="SAM" id="Phobius"/>
    </source>
</evidence>
<keyword evidence="4 7" id="KW-0812">Transmembrane</keyword>
<evidence type="ECO:0000313" key="9">
    <source>
        <dbReference type="Proteomes" id="UP001595900"/>
    </source>
</evidence>
<evidence type="ECO:0000256" key="6">
    <source>
        <dbReference type="ARBA" id="ARBA00023136"/>
    </source>
</evidence>
<proteinExistence type="predicted"/>
<feature type="transmembrane region" description="Helical" evidence="7">
    <location>
        <begin position="296"/>
        <end position="316"/>
    </location>
</feature>
<protein>
    <submittedName>
        <fullName evidence="8">MFS transporter</fullName>
    </submittedName>
</protein>
<feature type="transmembrane region" description="Helical" evidence="7">
    <location>
        <begin position="322"/>
        <end position="343"/>
    </location>
</feature>
<evidence type="ECO:0000256" key="5">
    <source>
        <dbReference type="ARBA" id="ARBA00022989"/>
    </source>
</evidence>
<dbReference type="SUPFAM" id="SSF103473">
    <property type="entry name" value="MFS general substrate transporter"/>
    <property type="match status" value="1"/>
</dbReference>
<dbReference type="PANTHER" id="PTHR23513:SF11">
    <property type="entry name" value="STAPHYLOFERRIN A TRANSPORTER"/>
    <property type="match status" value="1"/>
</dbReference>
<dbReference type="EMBL" id="JBHSCN010000004">
    <property type="protein sequence ID" value="MFC4242987.1"/>
    <property type="molecule type" value="Genomic_DNA"/>
</dbReference>
<keyword evidence="9" id="KW-1185">Reference proteome</keyword>
<feature type="transmembrane region" description="Helical" evidence="7">
    <location>
        <begin position="173"/>
        <end position="200"/>
    </location>
</feature>
<feature type="transmembrane region" description="Helical" evidence="7">
    <location>
        <begin position="230"/>
        <end position="252"/>
    </location>
</feature>
<feature type="transmembrane region" description="Helical" evidence="7">
    <location>
        <begin position="56"/>
        <end position="77"/>
    </location>
</feature>
<name>A0ABV8Q4T1_9MICO</name>
<sequence length="412" mass="42702">MSTVDEAANVVGNGPRAALADRTFRAWFAAQIFSASGSSTQVIGMSWLIVRETDSGVALGFLTFAIFVPVLLLGPVAGGVIDRFSRRGLLIGTQIAFLLIGTALTVLAALGNVNLPMIYGLSLLTGIVNALDGPARQVYLMDLVEPRLINAGIGLYEVVMNASRVLGPAVAGVLLATWGIVPCFVFNAVAFIPALIVLLATRPAHHVPLLDGPRAGFASALAWVRGRRDVAAVLVLAAVGGMLFNLAVSVPLLTTQTFRLGGGAYGVLVAVFGAGALAGALRASAQPSHPSFRESALLAAISGVAVLLCAAAPVAWVFAGGLIVIGFVSIWFIARANAFVQLASPPQLRGRVMSLWNMAIPGMNPFTGLAAGAVADALGARYGFALSGSLFVVIGGGCLIVWWVRHARVRER</sequence>
<feature type="transmembrane region" description="Helical" evidence="7">
    <location>
        <begin position="381"/>
        <end position="404"/>
    </location>
</feature>
<evidence type="ECO:0000256" key="2">
    <source>
        <dbReference type="ARBA" id="ARBA00022448"/>
    </source>
</evidence>
<feature type="transmembrane region" description="Helical" evidence="7">
    <location>
        <begin position="355"/>
        <end position="375"/>
    </location>
</feature>
<dbReference type="CDD" id="cd06173">
    <property type="entry name" value="MFS_MefA_like"/>
    <property type="match status" value="1"/>
</dbReference>
<dbReference type="PANTHER" id="PTHR23513">
    <property type="entry name" value="INTEGRAL MEMBRANE EFFLUX PROTEIN-RELATED"/>
    <property type="match status" value="1"/>
</dbReference>
<gene>
    <name evidence="8" type="ORF">ACFOYW_06355</name>
</gene>
<feature type="transmembrane region" description="Helical" evidence="7">
    <location>
        <begin position="264"/>
        <end position="284"/>
    </location>
</feature>
<accession>A0ABV8Q4T1</accession>
<evidence type="ECO:0000256" key="4">
    <source>
        <dbReference type="ARBA" id="ARBA00022692"/>
    </source>
</evidence>
<dbReference type="InterPro" id="IPR010290">
    <property type="entry name" value="TM_effector"/>
</dbReference>
<dbReference type="Gene3D" id="1.20.1250.20">
    <property type="entry name" value="MFS general substrate transporter like domains"/>
    <property type="match status" value="1"/>
</dbReference>
<keyword evidence="6 7" id="KW-0472">Membrane</keyword>
<feature type="transmembrane region" description="Helical" evidence="7">
    <location>
        <begin position="26"/>
        <end position="50"/>
    </location>
</feature>
<keyword evidence="2" id="KW-0813">Transport</keyword>
<comment type="caution">
    <text evidence="8">The sequence shown here is derived from an EMBL/GenBank/DDBJ whole genome shotgun (WGS) entry which is preliminary data.</text>
</comment>
<comment type="subcellular location">
    <subcellularLocation>
        <location evidence="1">Cell membrane</location>
        <topology evidence="1">Multi-pass membrane protein</topology>
    </subcellularLocation>
</comment>
<evidence type="ECO:0000313" key="8">
    <source>
        <dbReference type="EMBL" id="MFC4242987.1"/>
    </source>
</evidence>
<dbReference type="Pfam" id="PF05977">
    <property type="entry name" value="MFS_3"/>
    <property type="match status" value="1"/>
</dbReference>
<evidence type="ECO:0000256" key="1">
    <source>
        <dbReference type="ARBA" id="ARBA00004651"/>
    </source>
</evidence>
<organism evidence="8 9">
    <name type="scientific">Gryllotalpicola reticulitermitis</name>
    <dbReference type="NCBI Taxonomy" id="1184153"/>
    <lineage>
        <taxon>Bacteria</taxon>
        <taxon>Bacillati</taxon>
        <taxon>Actinomycetota</taxon>
        <taxon>Actinomycetes</taxon>
        <taxon>Micrococcales</taxon>
        <taxon>Microbacteriaceae</taxon>
        <taxon>Gryllotalpicola</taxon>
    </lineage>
</organism>
<keyword evidence="3" id="KW-1003">Cell membrane</keyword>
<evidence type="ECO:0000256" key="3">
    <source>
        <dbReference type="ARBA" id="ARBA00022475"/>
    </source>
</evidence>
<feature type="transmembrane region" description="Helical" evidence="7">
    <location>
        <begin position="89"/>
        <end position="111"/>
    </location>
</feature>
<keyword evidence="5 7" id="KW-1133">Transmembrane helix</keyword>